<sequence length="82" mass="8954">MGLGSDIEPDVVEMLEPGERRMFIRSVTHGDMNKHLLRPTPRGLTAAAVRIDYVDYAGRGSRDVRCAAQGVTGSWKLHGSST</sequence>
<dbReference type="AlphaFoldDB" id="A0A5E8AK45"/>
<proteinExistence type="predicted"/>
<reference evidence="1 2" key="1">
    <citation type="submission" date="2019-09" db="EMBL/GenBank/DDBJ databases">
        <authorList>
            <person name="Dittami M. S."/>
        </authorList>
    </citation>
    <scope>NUCLEOTIDE SEQUENCE [LARGE SCALE GENOMIC DNA]</scope>
    <source>
        <strain evidence="1">SPHINGO391</strain>
    </source>
</reference>
<dbReference type="EMBL" id="CABVLI010000047">
    <property type="protein sequence ID" value="VVT29835.1"/>
    <property type="molecule type" value="Genomic_DNA"/>
</dbReference>
<accession>A0A5E8AK45</accession>
<gene>
    <name evidence="1" type="ORF">SPHINGO391_510183</name>
</gene>
<dbReference type="Proteomes" id="UP000326857">
    <property type="component" value="Unassembled WGS sequence"/>
</dbReference>
<protein>
    <submittedName>
        <fullName evidence="1">Uncharacterized protein</fullName>
    </submittedName>
</protein>
<name>A0A5E8AK45_9SPHN</name>
<evidence type="ECO:0000313" key="2">
    <source>
        <dbReference type="Proteomes" id="UP000326857"/>
    </source>
</evidence>
<evidence type="ECO:0000313" key="1">
    <source>
        <dbReference type="EMBL" id="VVT29835.1"/>
    </source>
</evidence>
<organism evidence="1 2">
    <name type="scientific">Sphingomonas aurantiaca</name>
    <dbReference type="NCBI Taxonomy" id="185949"/>
    <lineage>
        <taxon>Bacteria</taxon>
        <taxon>Pseudomonadati</taxon>
        <taxon>Pseudomonadota</taxon>
        <taxon>Alphaproteobacteria</taxon>
        <taxon>Sphingomonadales</taxon>
        <taxon>Sphingomonadaceae</taxon>
        <taxon>Sphingomonas</taxon>
    </lineage>
</organism>